<evidence type="ECO:0000256" key="3">
    <source>
        <dbReference type="ARBA" id="ARBA00023125"/>
    </source>
</evidence>
<sequence>MRGLGELESAVMNVLWEAGEPVRVRDVLERLDTGKPLAYTTVMTVLDNLHRKGWTAREQHGKAYHYTPASSREEASTRALREVLGSSADPEAVLLHFVASVSDEETELLRGALRKKRPHRR</sequence>
<evidence type="ECO:0000256" key="4">
    <source>
        <dbReference type="ARBA" id="ARBA00023163"/>
    </source>
</evidence>
<gene>
    <name evidence="5" type="ORF">SAMN05421630_101930</name>
</gene>
<dbReference type="Pfam" id="PF03965">
    <property type="entry name" value="Penicillinase_R"/>
    <property type="match status" value="1"/>
</dbReference>
<dbReference type="GO" id="GO:0003677">
    <property type="term" value="F:DNA binding"/>
    <property type="evidence" value="ECO:0007669"/>
    <property type="project" value="UniProtKB-KW"/>
</dbReference>
<evidence type="ECO:0000256" key="2">
    <source>
        <dbReference type="ARBA" id="ARBA00023015"/>
    </source>
</evidence>
<dbReference type="EMBL" id="FMZE01000001">
    <property type="protein sequence ID" value="SDC23784.1"/>
    <property type="molecule type" value="Genomic_DNA"/>
</dbReference>
<name>A0A222VP91_9PSEU</name>
<dbReference type="AlphaFoldDB" id="A0A222VP91"/>
<evidence type="ECO:0000256" key="1">
    <source>
        <dbReference type="ARBA" id="ARBA00011046"/>
    </source>
</evidence>
<organism evidence="5 6">
    <name type="scientific">Prauserella marina</name>
    <dbReference type="NCBI Taxonomy" id="530584"/>
    <lineage>
        <taxon>Bacteria</taxon>
        <taxon>Bacillati</taxon>
        <taxon>Actinomycetota</taxon>
        <taxon>Actinomycetes</taxon>
        <taxon>Pseudonocardiales</taxon>
        <taxon>Pseudonocardiaceae</taxon>
        <taxon>Prauserella</taxon>
    </lineage>
</organism>
<dbReference type="Gene3D" id="1.10.10.10">
    <property type="entry name" value="Winged helix-like DNA-binding domain superfamily/Winged helix DNA-binding domain"/>
    <property type="match status" value="1"/>
</dbReference>
<keyword evidence="2" id="KW-0805">Transcription regulation</keyword>
<keyword evidence="4" id="KW-0804">Transcription</keyword>
<dbReference type="GO" id="GO:0045892">
    <property type="term" value="P:negative regulation of DNA-templated transcription"/>
    <property type="evidence" value="ECO:0007669"/>
    <property type="project" value="InterPro"/>
</dbReference>
<comment type="similarity">
    <text evidence="1">Belongs to the BlaI transcriptional regulatory family.</text>
</comment>
<keyword evidence="6" id="KW-1185">Reference proteome</keyword>
<dbReference type="InterPro" id="IPR036388">
    <property type="entry name" value="WH-like_DNA-bd_sf"/>
</dbReference>
<dbReference type="InterPro" id="IPR005650">
    <property type="entry name" value="BlaI_family"/>
</dbReference>
<dbReference type="OrthoDB" id="9813987at2"/>
<reference evidence="5 6" key="1">
    <citation type="submission" date="2016-10" db="EMBL/GenBank/DDBJ databases">
        <authorList>
            <person name="de Groot N.N."/>
        </authorList>
    </citation>
    <scope>NUCLEOTIDE SEQUENCE [LARGE SCALE GENOMIC DNA]</scope>
    <source>
        <strain evidence="5 6">CGMCC 4.5506</strain>
    </source>
</reference>
<proteinExistence type="inferred from homology"/>
<evidence type="ECO:0000313" key="5">
    <source>
        <dbReference type="EMBL" id="SDC23784.1"/>
    </source>
</evidence>
<dbReference type="STRING" id="530584.SAMN05421630_101930"/>
<dbReference type="SUPFAM" id="SSF46785">
    <property type="entry name" value="Winged helix' DNA-binding domain"/>
    <property type="match status" value="1"/>
</dbReference>
<dbReference type="InterPro" id="IPR036390">
    <property type="entry name" value="WH_DNA-bd_sf"/>
</dbReference>
<dbReference type="KEGG" id="pmad:BAY61_12745"/>
<accession>A0A222VP91</accession>
<evidence type="ECO:0000313" key="6">
    <source>
        <dbReference type="Proteomes" id="UP000199494"/>
    </source>
</evidence>
<dbReference type="Proteomes" id="UP000199494">
    <property type="component" value="Unassembled WGS sequence"/>
</dbReference>
<protein>
    <submittedName>
        <fullName evidence="5">Predicted transcriptional regulator</fullName>
    </submittedName>
</protein>
<dbReference type="PIRSF" id="PIRSF019455">
    <property type="entry name" value="CopR_AtkY"/>
    <property type="match status" value="1"/>
</dbReference>
<keyword evidence="3" id="KW-0238">DNA-binding</keyword>
<dbReference type="Gene3D" id="6.10.140.850">
    <property type="match status" value="1"/>
</dbReference>
<dbReference type="RefSeq" id="WP_091798834.1">
    <property type="nucleotide sequence ID" value="NZ_CP016353.1"/>
</dbReference>